<dbReference type="SUPFAM" id="SSF160214">
    <property type="entry name" value="FlaG-like"/>
    <property type="match status" value="1"/>
</dbReference>
<dbReference type="EMBL" id="CP045798">
    <property type="protein sequence ID" value="QNB46900.1"/>
    <property type="molecule type" value="Genomic_DNA"/>
</dbReference>
<dbReference type="Gene3D" id="3.30.160.170">
    <property type="entry name" value="FlaG-like"/>
    <property type="match status" value="1"/>
</dbReference>
<gene>
    <name evidence="3" type="ORF">BR63_11610</name>
</gene>
<feature type="compositionally biased region" description="Polar residues" evidence="2">
    <location>
        <begin position="9"/>
        <end position="21"/>
    </location>
</feature>
<dbReference type="PANTHER" id="PTHR37166">
    <property type="entry name" value="PROTEIN FLAG"/>
    <property type="match status" value="1"/>
</dbReference>
<evidence type="ECO:0000313" key="3">
    <source>
        <dbReference type="EMBL" id="QNB46900.1"/>
    </source>
</evidence>
<keyword evidence="4" id="KW-1185">Reference proteome</keyword>
<proteinExistence type="predicted"/>
<dbReference type="Proteomes" id="UP000515847">
    <property type="component" value="Chromosome"/>
</dbReference>
<keyword evidence="3" id="KW-0966">Cell projection</keyword>
<dbReference type="RefSeq" id="WP_034420345.1">
    <property type="nucleotide sequence ID" value="NZ_CP045798.1"/>
</dbReference>
<evidence type="ECO:0000256" key="2">
    <source>
        <dbReference type="SAM" id="MobiDB-lite"/>
    </source>
</evidence>
<keyword evidence="1" id="KW-0175">Coiled coil</keyword>
<dbReference type="KEGG" id="tfr:BR63_11610"/>
<organism evidence="3 4">
    <name type="scientific">Thermanaerosceptrum fracticalcis</name>
    <dbReference type="NCBI Taxonomy" id="1712410"/>
    <lineage>
        <taxon>Bacteria</taxon>
        <taxon>Bacillati</taxon>
        <taxon>Bacillota</taxon>
        <taxon>Clostridia</taxon>
        <taxon>Eubacteriales</taxon>
        <taxon>Peptococcaceae</taxon>
        <taxon>Thermanaerosceptrum</taxon>
    </lineage>
</organism>
<keyword evidence="3" id="KW-0282">Flagellum</keyword>
<dbReference type="AlphaFoldDB" id="A0A7G6E496"/>
<feature type="region of interest" description="Disordered" evidence="2">
    <location>
        <begin position="1"/>
        <end position="45"/>
    </location>
</feature>
<protein>
    <submittedName>
        <fullName evidence="3">Flagellar biosynthesis protein FlaG</fullName>
    </submittedName>
</protein>
<dbReference type="Pfam" id="PF03646">
    <property type="entry name" value="FlaG"/>
    <property type="match status" value="1"/>
</dbReference>
<dbReference type="InterPro" id="IPR005186">
    <property type="entry name" value="FlaG"/>
</dbReference>
<name>A0A7G6E496_THEFR</name>
<feature type="compositionally biased region" description="Basic and acidic residues" evidence="2">
    <location>
        <begin position="22"/>
        <end position="33"/>
    </location>
</feature>
<evidence type="ECO:0000313" key="4">
    <source>
        <dbReference type="Proteomes" id="UP000515847"/>
    </source>
</evidence>
<dbReference type="PANTHER" id="PTHR37166:SF1">
    <property type="entry name" value="PROTEIN FLAG"/>
    <property type="match status" value="1"/>
</dbReference>
<accession>A0A7G6E496</accession>
<sequence length="121" mass="13824">MRVDGISVVGTNQNTQQNINREVQEPRVKDKPVDNPAPVQNGGENKYAEEELISAIEKANQKFELYEKRLEFSIHEETKQIMIKVINTQTEEVIKEIPPEKILDMVAKMMEMAGLLVDEKA</sequence>
<evidence type="ECO:0000256" key="1">
    <source>
        <dbReference type="SAM" id="Coils"/>
    </source>
</evidence>
<dbReference type="OrthoDB" id="9799867at2"/>
<reference evidence="3 4" key="1">
    <citation type="journal article" date="2019" name="Front. Microbiol.">
        <title>Thermoanaerosceptrum fracticalcis gen. nov. sp. nov., a Novel Fumarate-Fermenting Microorganism From a Deep Fractured Carbonate Aquifer of the US Great Basin.</title>
        <authorList>
            <person name="Hamilton-Brehm S.D."/>
            <person name="Stewart L.E."/>
            <person name="Zavarin M."/>
            <person name="Caldwell M."/>
            <person name="Lawson P.A."/>
            <person name="Onstott T.C."/>
            <person name="Grzymski J."/>
            <person name="Neveux I."/>
            <person name="Lollar B.S."/>
            <person name="Russell C.E."/>
            <person name="Moser D.P."/>
        </authorList>
    </citation>
    <scope>NUCLEOTIDE SEQUENCE [LARGE SCALE GENOMIC DNA]</scope>
    <source>
        <strain evidence="3 4">DRI-13</strain>
    </source>
</reference>
<feature type="coiled-coil region" evidence="1">
    <location>
        <begin position="49"/>
        <end position="76"/>
    </location>
</feature>
<keyword evidence="3" id="KW-0969">Cilium</keyword>
<dbReference type="InterPro" id="IPR035924">
    <property type="entry name" value="FlaG-like_sf"/>
</dbReference>